<evidence type="ECO:0000313" key="7">
    <source>
        <dbReference type="Proteomes" id="UP000612362"/>
    </source>
</evidence>
<proteinExistence type="predicted"/>
<dbReference type="AlphaFoldDB" id="A0A8J3HZE3"/>
<dbReference type="InterPro" id="IPR012292">
    <property type="entry name" value="Globin/Proto"/>
</dbReference>
<reference evidence="6" key="1">
    <citation type="submission" date="2020-10" db="EMBL/GenBank/DDBJ databases">
        <title>Taxonomic study of unclassified bacteria belonging to the class Ktedonobacteria.</title>
        <authorList>
            <person name="Yabe S."/>
            <person name="Wang C.M."/>
            <person name="Zheng Y."/>
            <person name="Sakai Y."/>
            <person name="Cavaletti L."/>
            <person name="Monciardini P."/>
            <person name="Donadio S."/>
        </authorList>
    </citation>
    <scope>NUCLEOTIDE SEQUENCE</scope>
    <source>
        <strain evidence="6">SOSP1-1</strain>
    </source>
</reference>
<dbReference type="InterPro" id="IPR001486">
    <property type="entry name" value="Hemoglobin_trunc"/>
</dbReference>
<organism evidence="6 7">
    <name type="scientific">Ktedonospora formicarum</name>
    <dbReference type="NCBI Taxonomy" id="2778364"/>
    <lineage>
        <taxon>Bacteria</taxon>
        <taxon>Bacillati</taxon>
        <taxon>Chloroflexota</taxon>
        <taxon>Ktedonobacteria</taxon>
        <taxon>Ktedonobacterales</taxon>
        <taxon>Ktedonobacteraceae</taxon>
        <taxon>Ktedonospora</taxon>
    </lineage>
</organism>
<evidence type="ECO:0000256" key="5">
    <source>
        <dbReference type="PIRSR" id="PIRSR601486-1"/>
    </source>
</evidence>
<name>A0A8J3HZE3_9CHLR</name>
<evidence type="ECO:0000256" key="4">
    <source>
        <dbReference type="ARBA" id="ARBA00023004"/>
    </source>
</evidence>
<gene>
    <name evidence="6" type="ORF">KSX_51900</name>
</gene>
<dbReference type="GO" id="GO:0046872">
    <property type="term" value="F:metal ion binding"/>
    <property type="evidence" value="ECO:0007669"/>
    <property type="project" value="UniProtKB-KW"/>
</dbReference>
<keyword evidence="7" id="KW-1185">Reference proteome</keyword>
<protein>
    <submittedName>
        <fullName evidence="6">Globin</fullName>
    </submittedName>
</protein>
<evidence type="ECO:0000256" key="1">
    <source>
        <dbReference type="ARBA" id="ARBA00022448"/>
    </source>
</evidence>
<feature type="binding site" description="distal binding residue" evidence="5">
    <location>
        <position position="45"/>
    </location>
    <ligand>
        <name>heme</name>
        <dbReference type="ChEBI" id="CHEBI:30413"/>
    </ligand>
    <ligandPart>
        <name>Fe</name>
        <dbReference type="ChEBI" id="CHEBI:18248"/>
    </ligandPart>
</feature>
<keyword evidence="2 5" id="KW-0349">Heme</keyword>
<evidence type="ECO:0000256" key="3">
    <source>
        <dbReference type="ARBA" id="ARBA00022723"/>
    </source>
</evidence>
<sequence>MPTLFEHAGGLDALYRLEEVFYASVLKDPLLQPLFGSGQPHHVDHLTAFTAESLGGPQRFTRELGGMDTLIARHRHLKITETQRQRFVELYMMALDTVGMPDDDPFRKAFQEHVEFGSHVAMQNSHAERDEDLYPLYEVPRWTWAGDKSDDEEGPHQRE</sequence>
<evidence type="ECO:0000313" key="6">
    <source>
        <dbReference type="EMBL" id="GHO47027.1"/>
    </source>
</evidence>
<dbReference type="Proteomes" id="UP000612362">
    <property type="component" value="Unassembled WGS sequence"/>
</dbReference>
<dbReference type="EMBL" id="BNJF01000002">
    <property type="protein sequence ID" value="GHO47027.1"/>
    <property type="molecule type" value="Genomic_DNA"/>
</dbReference>
<keyword evidence="3 5" id="KW-0479">Metal-binding</keyword>
<keyword evidence="1" id="KW-0813">Transport</keyword>
<dbReference type="SUPFAM" id="SSF46458">
    <property type="entry name" value="Globin-like"/>
    <property type="match status" value="1"/>
</dbReference>
<dbReference type="CDD" id="cd14775">
    <property type="entry name" value="TrHb2_O-like"/>
    <property type="match status" value="1"/>
</dbReference>
<dbReference type="GO" id="GO:0020037">
    <property type="term" value="F:heme binding"/>
    <property type="evidence" value="ECO:0007669"/>
    <property type="project" value="InterPro"/>
</dbReference>
<comment type="caution">
    <text evidence="6">The sequence shown here is derived from an EMBL/GenBank/DDBJ whole genome shotgun (WGS) entry which is preliminary data.</text>
</comment>
<keyword evidence="4 5" id="KW-0408">Iron</keyword>
<dbReference type="Pfam" id="PF01152">
    <property type="entry name" value="Bac_globin"/>
    <property type="match status" value="1"/>
</dbReference>
<dbReference type="InterPro" id="IPR009050">
    <property type="entry name" value="Globin-like_sf"/>
</dbReference>
<dbReference type="RefSeq" id="WP_220196351.1">
    <property type="nucleotide sequence ID" value="NZ_BNJF01000002.1"/>
</dbReference>
<evidence type="ECO:0000256" key="2">
    <source>
        <dbReference type="ARBA" id="ARBA00022617"/>
    </source>
</evidence>
<dbReference type="GO" id="GO:0019825">
    <property type="term" value="F:oxygen binding"/>
    <property type="evidence" value="ECO:0007669"/>
    <property type="project" value="InterPro"/>
</dbReference>
<accession>A0A8J3HZE3</accession>
<dbReference type="Gene3D" id="1.10.490.10">
    <property type="entry name" value="Globins"/>
    <property type="match status" value="1"/>
</dbReference>